<keyword evidence="11" id="KW-1185">Reference proteome</keyword>
<protein>
    <recommendedName>
        <fullName evidence="3">Transmembrane protein 186</fullName>
    </recommendedName>
</protein>
<dbReference type="Proteomes" id="UP000276133">
    <property type="component" value="Unassembled WGS sequence"/>
</dbReference>
<organism evidence="10 11">
    <name type="scientific">Brachionus plicatilis</name>
    <name type="common">Marine rotifer</name>
    <name type="synonym">Brachionus muelleri</name>
    <dbReference type="NCBI Taxonomy" id="10195"/>
    <lineage>
        <taxon>Eukaryota</taxon>
        <taxon>Metazoa</taxon>
        <taxon>Spiralia</taxon>
        <taxon>Gnathifera</taxon>
        <taxon>Rotifera</taxon>
        <taxon>Eurotatoria</taxon>
        <taxon>Monogononta</taxon>
        <taxon>Pseudotrocha</taxon>
        <taxon>Ploima</taxon>
        <taxon>Brachionidae</taxon>
        <taxon>Brachionus</taxon>
    </lineage>
</organism>
<dbReference type="PANTHER" id="PTHR13603:SF1">
    <property type="entry name" value="TRANSMEMBRANE PROTEIN 186"/>
    <property type="match status" value="1"/>
</dbReference>
<evidence type="ECO:0000256" key="6">
    <source>
        <dbReference type="ARBA" id="ARBA00022989"/>
    </source>
</evidence>
<evidence type="ECO:0000256" key="9">
    <source>
        <dbReference type="SAM" id="Phobius"/>
    </source>
</evidence>
<feature type="transmembrane region" description="Helical" evidence="9">
    <location>
        <begin position="71"/>
        <end position="88"/>
    </location>
</feature>
<gene>
    <name evidence="10" type="ORF">BpHYR1_028632</name>
</gene>
<dbReference type="EMBL" id="REGN01003695">
    <property type="protein sequence ID" value="RNA21321.1"/>
    <property type="molecule type" value="Genomic_DNA"/>
</dbReference>
<dbReference type="Pfam" id="PF06979">
    <property type="entry name" value="TMEM70"/>
    <property type="match status" value="1"/>
</dbReference>
<evidence type="ECO:0000313" key="11">
    <source>
        <dbReference type="Proteomes" id="UP000276133"/>
    </source>
</evidence>
<reference evidence="10 11" key="1">
    <citation type="journal article" date="2018" name="Sci. Rep.">
        <title>Genomic signatures of local adaptation to the degree of environmental predictability in rotifers.</title>
        <authorList>
            <person name="Franch-Gras L."/>
            <person name="Hahn C."/>
            <person name="Garcia-Roger E.M."/>
            <person name="Carmona M.J."/>
            <person name="Serra M."/>
            <person name="Gomez A."/>
        </authorList>
    </citation>
    <scope>NUCLEOTIDE SEQUENCE [LARGE SCALE GENOMIC DNA]</scope>
    <source>
        <strain evidence="10">HYR1</strain>
    </source>
</reference>
<comment type="caution">
    <text evidence="10">The sequence shown here is derived from an EMBL/GenBank/DDBJ whole genome shotgun (WGS) entry which is preliminary data.</text>
</comment>
<evidence type="ECO:0000256" key="2">
    <source>
        <dbReference type="ARBA" id="ARBA00007020"/>
    </source>
</evidence>
<evidence type="ECO:0000256" key="3">
    <source>
        <dbReference type="ARBA" id="ARBA00014604"/>
    </source>
</evidence>
<dbReference type="GO" id="GO:0005743">
    <property type="term" value="C:mitochondrial inner membrane"/>
    <property type="evidence" value="ECO:0007669"/>
    <property type="project" value="UniProtKB-SubCell"/>
</dbReference>
<dbReference type="PANTHER" id="PTHR13603">
    <property type="entry name" value="TRANSMEMBRANE PROTEIN 186"/>
    <property type="match status" value="1"/>
</dbReference>
<keyword evidence="4 9" id="KW-0812">Transmembrane</keyword>
<evidence type="ECO:0000256" key="4">
    <source>
        <dbReference type="ARBA" id="ARBA00022692"/>
    </source>
</evidence>
<comment type="subcellular location">
    <subcellularLocation>
        <location evidence="1">Mitochondrion inner membrane</location>
        <topology evidence="1">Multi-pass membrane protein</topology>
    </subcellularLocation>
</comment>
<dbReference type="OrthoDB" id="6147888at2759"/>
<dbReference type="AlphaFoldDB" id="A0A3M7RCX6"/>
<dbReference type="InterPro" id="IPR045325">
    <property type="entry name" value="TMEM70/TMEM186/TMEM223"/>
</dbReference>
<evidence type="ECO:0000256" key="8">
    <source>
        <dbReference type="ARBA" id="ARBA00023136"/>
    </source>
</evidence>
<keyword evidence="6 9" id="KW-1133">Transmembrane helix</keyword>
<proteinExistence type="inferred from homology"/>
<feature type="transmembrane region" description="Helical" evidence="9">
    <location>
        <begin position="94"/>
        <end position="116"/>
    </location>
</feature>
<keyword evidence="8 9" id="KW-0472">Membrane</keyword>
<accession>A0A3M7RCX6</accession>
<evidence type="ECO:0000256" key="5">
    <source>
        <dbReference type="ARBA" id="ARBA00022792"/>
    </source>
</evidence>
<keyword evidence="5" id="KW-0999">Mitochondrion inner membrane</keyword>
<name>A0A3M7RCX6_BRAPC</name>
<evidence type="ECO:0000256" key="7">
    <source>
        <dbReference type="ARBA" id="ARBA00023128"/>
    </source>
</evidence>
<comment type="similarity">
    <text evidence="2">Belongs to the TMEM186 family.</text>
</comment>
<evidence type="ECO:0000256" key="1">
    <source>
        <dbReference type="ARBA" id="ARBA00004448"/>
    </source>
</evidence>
<keyword evidence="7" id="KW-0496">Mitochondrion</keyword>
<dbReference type="STRING" id="10195.A0A3M7RCX6"/>
<sequence length="206" mass="23633">MNRLLNLTKNVCPSMLTNLRGLRVSIFKNHQKFINSASESAKPAALYKNEFECILQFRFIKHLRLASRLKLYQTGFSLLFAIGSVYAYEMDYTQNVNVLLSTNFCMIFALIMLIIISRQTIKVVGKLYLSKDANKVLISHLSFLGKRRDIIVNTSDIEGLSSISELKDTFLKLKMNNMNGFMYMILPYSEILNKDALLRVLKAKTI</sequence>
<dbReference type="InterPro" id="IPR026571">
    <property type="entry name" value="Tmem186"/>
</dbReference>
<evidence type="ECO:0000313" key="10">
    <source>
        <dbReference type="EMBL" id="RNA21321.1"/>
    </source>
</evidence>